<dbReference type="SMART" id="SM00650">
    <property type="entry name" value="rADc"/>
    <property type="match status" value="1"/>
</dbReference>
<evidence type="ECO:0000256" key="1">
    <source>
        <dbReference type="ARBA" id="ARBA00022552"/>
    </source>
</evidence>
<dbReference type="OMA" id="GMFQKEV"/>
<comment type="similarity">
    <text evidence="9 10">Belongs to the class I-like SAM-binding methyltransferase superfamily. rRNA adenine N(6)-methyltransferase family.</text>
</comment>
<evidence type="ECO:0000256" key="2">
    <source>
        <dbReference type="ARBA" id="ARBA00022603"/>
    </source>
</evidence>
<feature type="binding site" evidence="9">
    <location>
        <position position="77"/>
    </location>
    <ligand>
        <name>S-adenosyl-L-methionine</name>
        <dbReference type="ChEBI" id="CHEBI:59789"/>
    </ligand>
</feature>
<evidence type="ECO:0000256" key="5">
    <source>
        <dbReference type="ARBA" id="ARBA00022884"/>
    </source>
</evidence>
<dbReference type="Ensembl" id="ENSOABT00000045312.2">
    <property type="protein sequence ID" value="ENSOABP00000044151.2"/>
    <property type="gene ID" value="ENSOABG00000019808.2"/>
</dbReference>
<dbReference type="PROSITE" id="PS51689">
    <property type="entry name" value="SAM_RNA_A_N6_MT"/>
    <property type="match status" value="1"/>
</dbReference>
<dbReference type="SUPFAM" id="SSF53335">
    <property type="entry name" value="S-adenosyl-L-methionine-dependent methyltransferases"/>
    <property type="match status" value="1"/>
</dbReference>
<evidence type="ECO:0000256" key="6">
    <source>
        <dbReference type="ARBA" id="ARBA00035020"/>
    </source>
</evidence>
<dbReference type="Pfam" id="PF00398">
    <property type="entry name" value="RrnaAD"/>
    <property type="match status" value="1"/>
</dbReference>
<dbReference type="PANTHER" id="PTHR11727:SF7">
    <property type="entry name" value="DIMETHYLADENOSINE TRANSFERASE-RELATED"/>
    <property type="match status" value="1"/>
</dbReference>
<evidence type="ECO:0000256" key="9">
    <source>
        <dbReference type="PROSITE-ProRule" id="PRU01026"/>
    </source>
</evidence>
<proteinExistence type="inferred from homology"/>
<dbReference type="Gene3D" id="1.10.8.480">
    <property type="match status" value="1"/>
</dbReference>
<dbReference type="GO" id="GO:0052909">
    <property type="term" value="F:18S rRNA (adenine(1779)-N(6)/adenine(1780)-N(6))-dimethyltransferase activity"/>
    <property type="evidence" value="ECO:0007669"/>
    <property type="project" value="UniProtKB-EC"/>
</dbReference>
<evidence type="ECO:0000256" key="8">
    <source>
        <dbReference type="ARBA" id="ARBA00049478"/>
    </source>
</evidence>
<gene>
    <name evidence="12" type="primary">dimt1l</name>
</gene>
<keyword evidence="13" id="KW-1185">Reference proteome</keyword>
<dbReference type="InterPro" id="IPR001737">
    <property type="entry name" value="KsgA/Erm"/>
</dbReference>
<evidence type="ECO:0000313" key="12">
    <source>
        <dbReference type="Ensembl" id="ENSOABP00000044151.2"/>
    </source>
</evidence>
<comment type="caution">
    <text evidence="9">Lacks conserved residue(s) required for the propagation of feature annotation.</text>
</comment>
<feature type="domain" description="Ribosomal RNA adenine methylase transferase N-terminal" evidence="11">
    <location>
        <begin position="37"/>
        <end position="177"/>
    </location>
</feature>
<comment type="subunit">
    <text evidence="6">Part of the small subunit (SSU) processome, composed of more than 70 proteins and the RNA chaperone small nucleolar RNA (snoRNA) U3.</text>
</comment>
<keyword evidence="1 10" id="KW-0698">rRNA processing</keyword>
<reference evidence="12" key="2">
    <citation type="submission" date="2025-09" db="UniProtKB">
        <authorList>
            <consortium name="Ensembl"/>
        </authorList>
    </citation>
    <scope>IDENTIFICATION</scope>
</reference>
<dbReference type="InterPro" id="IPR029063">
    <property type="entry name" value="SAM-dependent_MTases_sf"/>
</dbReference>
<feature type="binding site" evidence="9">
    <location>
        <position position="26"/>
    </location>
    <ligand>
        <name>S-adenosyl-L-methionine</name>
        <dbReference type="ChEBI" id="CHEBI:59789"/>
    </ligand>
</feature>
<dbReference type="Gene3D" id="3.40.50.150">
    <property type="entry name" value="Vaccinia Virus protein VP39"/>
    <property type="match status" value="1"/>
</dbReference>
<dbReference type="GO" id="GO:0005730">
    <property type="term" value="C:nucleolus"/>
    <property type="evidence" value="ECO:0007669"/>
    <property type="project" value="TreeGrafter"/>
</dbReference>
<dbReference type="PANTHER" id="PTHR11727">
    <property type="entry name" value="DIMETHYLADENOSINE TRANSFERASE"/>
    <property type="match status" value="1"/>
</dbReference>
<dbReference type="EC" id="2.1.1.-" evidence="10"/>
<dbReference type="AlphaFoldDB" id="A0A668UX35"/>
<keyword evidence="3 9" id="KW-0808">Transferase</keyword>
<dbReference type="Proteomes" id="UP000472276">
    <property type="component" value="Unassembled WGS sequence"/>
</dbReference>
<feature type="binding site" evidence="9">
    <location>
        <position position="1"/>
    </location>
    <ligand>
        <name>S-adenosyl-L-methionine</name>
        <dbReference type="ChEBI" id="CHEBI:59789"/>
    </ligand>
</feature>
<dbReference type="InterPro" id="IPR020598">
    <property type="entry name" value="rRNA_Ade_methylase_Trfase_N"/>
</dbReference>
<organism evidence="12 13">
    <name type="scientific">Oreochromis aureus</name>
    <name type="common">Israeli tilapia</name>
    <name type="synonym">Chromis aureus</name>
    <dbReference type="NCBI Taxonomy" id="47969"/>
    <lineage>
        <taxon>Eukaryota</taxon>
        <taxon>Metazoa</taxon>
        <taxon>Chordata</taxon>
        <taxon>Craniata</taxon>
        <taxon>Vertebrata</taxon>
        <taxon>Euteleostomi</taxon>
        <taxon>Actinopterygii</taxon>
        <taxon>Neopterygii</taxon>
        <taxon>Teleostei</taxon>
        <taxon>Neoteleostei</taxon>
        <taxon>Acanthomorphata</taxon>
        <taxon>Ovalentaria</taxon>
        <taxon>Cichlomorphae</taxon>
        <taxon>Cichliformes</taxon>
        <taxon>Cichlidae</taxon>
        <taxon>African cichlids</taxon>
        <taxon>Pseudocrenilabrinae</taxon>
        <taxon>Oreochromini</taxon>
        <taxon>Oreochromis</taxon>
    </lineage>
</organism>
<evidence type="ECO:0000256" key="10">
    <source>
        <dbReference type="RuleBase" id="RU362106"/>
    </source>
</evidence>
<dbReference type="InterPro" id="IPR011530">
    <property type="entry name" value="rRNA_adenine_dimethylase"/>
</dbReference>
<feature type="binding site" evidence="9">
    <location>
        <position position="49"/>
    </location>
    <ligand>
        <name>S-adenosyl-L-methionine</name>
        <dbReference type="ChEBI" id="CHEBI:59789"/>
    </ligand>
</feature>
<dbReference type="GO" id="GO:0003723">
    <property type="term" value="F:RNA binding"/>
    <property type="evidence" value="ECO:0007669"/>
    <property type="project" value="UniProtKB-UniRule"/>
</dbReference>
<evidence type="ECO:0000256" key="4">
    <source>
        <dbReference type="ARBA" id="ARBA00022691"/>
    </source>
</evidence>
<evidence type="ECO:0000313" key="13">
    <source>
        <dbReference type="Proteomes" id="UP000472276"/>
    </source>
</evidence>
<keyword evidence="4 9" id="KW-0949">S-adenosyl-L-methionine</keyword>
<evidence type="ECO:0000256" key="3">
    <source>
        <dbReference type="ARBA" id="ARBA00022679"/>
    </source>
</evidence>
<keyword evidence="2 9" id="KW-0489">Methyltransferase</keyword>
<dbReference type="FunFam" id="1.10.8.480:FF:000001">
    <property type="entry name" value="rRNA adenine N(6)-methyltransferase"/>
    <property type="match status" value="1"/>
</dbReference>
<sequence length="277" mass="31367">MTIVITQDQHAVLSLRSVAGIMFNTGIGQHILKNPLVVNGIIEKVVACELDCRLVAELQKRVQCTPLQAKLQILIGDVLKTDLPFFDVCVANLPYQISSPFVFKLLLHRPFFRCAVLMFQREFAMRLVAKPGDKLYCRLSINTQLLARVDHLMKVGKNNFRPPPKVESSVVRIEPKNPPPPVNFQEWDGLVRIAFVRKNKTLNAAFKSAAVEQMLEKNYRIHCSLHNTVIPADFSISKKIESVLQEADFSEKRARSMDIDDFMVLLHAFNSAGIHFS</sequence>
<name>A0A668UX35_OREAU</name>
<reference evidence="12" key="1">
    <citation type="submission" date="2025-08" db="UniProtKB">
        <authorList>
            <consortium name="Ensembl"/>
        </authorList>
    </citation>
    <scope>IDENTIFICATION</scope>
</reference>
<comment type="catalytic activity">
    <reaction evidence="8">
        <text>adenosine(1779)/adenosine(1780) in 18S rRNA + 4 S-adenosyl-L-methionine = N(6)-dimethyladenosine(1779)/N(6)-dimethyladenosine(1780) in 18S rRNA + 4 S-adenosyl-L-homocysteine + 4 H(+)</text>
        <dbReference type="Rhea" id="RHEA:42780"/>
        <dbReference type="Rhea" id="RHEA-COMP:10234"/>
        <dbReference type="Rhea" id="RHEA-COMP:10236"/>
        <dbReference type="ChEBI" id="CHEBI:15378"/>
        <dbReference type="ChEBI" id="CHEBI:57856"/>
        <dbReference type="ChEBI" id="CHEBI:59789"/>
        <dbReference type="ChEBI" id="CHEBI:74411"/>
        <dbReference type="ChEBI" id="CHEBI:74493"/>
        <dbReference type="EC" id="2.1.1.183"/>
    </reaction>
</comment>
<dbReference type="NCBIfam" id="TIGR00755">
    <property type="entry name" value="ksgA"/>
    <property type="match status" value="1"/>
</dbReference>
<evidence type="ECO:0000256" key="7">
    <source>
        <dbReference type="ARBA" id="ARBA00046134"/>
    </source>
</evidence>
<evidence type="ECO:0000259" key="11">
    <source>
        <dbReference type="SMART" id="SM00650"/>
    </source>
</evidence>
<accession>A0A668UX35</accession>
<protein>
    <recommendedName>
        <fullName evidence="10">rRNA adenine N(6)-methyltransferase</fullName>
        <ecNumber evidence="10">2.1.1.-</ecNumber>
    </recommendedName>
</protein>
<comment type="function">
    <text evidence="7">Specifically dimethylates two adjacent adenosines in the loop of a conserved hairpin near the 3'-end of 18S rRNA in the 40S particle. Involved in the pre-rRNA processing steps leading to small-subunit rRNA production independently of its RNA-modifying catalytic activity. Part of the small subunit (SSU) processome, first precursor of the small eukaryotic ribosomal subunit. During the assembly of the SSU processome in the nucleolus, many ribosome biogenesis factors, an RNA chaperone and ribosomal proteins associate with the nascent pre-rRNA and work in concert to generate RNA folding, modifications, rearrangements and cleavage as well as targeted degradation of pre-ribosomal RNA by the RNA exosome.</text>
</comment>
<keyword evidence="5 9" id="KW-0694">RNA-binding</keyword>
<feature type="binding site" evidence="9">
    <location>
        <position position="92"/>
    </location>
    <ligand>
        <name>S-adenosyl-L-methionine</name>
        <dbReference type="ChEBI" id="CHEBI:59789"/>
    </ligand>
</feature>